<proteinExistence type="predicted"/>
<name>A0ABU9XI11_9BACI</name>
<dbReference type="Proteomes" id="UP001444625">
    <property type="component" value="Unassembled WGS sequence"/>
</dbReference>
<keyword evidence="1" id="KW-1133">Transmembrane helix</keyword>
<evidence type="ECO:0000256" key="1">
    <source>
        <dbReference type="SAM" id="Phobius"/>
    </source>
</evidence>
<keyword evidence="1" id="KW-0812">Transmembrane</keyword>
<dbReference type="EMBL" id="JBDIML010000002">
    <property type="protein sequence ID" value="MEN2766759.1"/>
    <property type="molecule type" value="Genomic_DNA"/>
</dbReference>
<keyword evidence="3" id="KW-1185">Reference proteome</keyword>
<comment type="caution">
    <text evidence="2">The sequence shown here is derived from an EMBL/GenBank/DDBJ whole genome shotgun (WGS) entry which is preliminary data.</text>
</comment>
<evidence type="ECO:0008006" key="4">
    <source>
        <dbReference type="Google" id="ProtNLM"/>
    </source>
</evidence>
<reference evidence="2 3" key="1">
    <citation type="submission" date="2024-05" db="EMBL/GenBank/DDBJ databases">
        <authorList>
            <person name="Haq I."/>
            <person name="Ullah Z."/>
            <person name="Ahmad R."/>
            <person name="Li M."/>
            <person name="Tong Y."/>
        </authorList>
    </citation>
    <scope>NUCLEOTIDE SEQUENCE [LARGE SCALE GENOMIC DNA]</scope>
    <source>
        <strain evidence="2 3">16A2E</strain>
    </source>
</reference>
<keyword evidence="1" id="KW-0472">Membrane</keyword>
<dbReference type="RefSeq" id="WP_345824232.1">
    <property type="nucleotide sequence ID" value="NZ_JBDIML010000002.1"/>
</dbReference>
<sequence>MNQLLNDLKEIMDRSVLKDIDLSEESKANIRKSLYHSSQRKVSHLKPILMTLLSISITCFFLIGSGYFLVDKLDLFHHNAGTVTESMDEIIDLDNINEILAIDKSNPDILRKSEYKSVEDFVLSAKHELNSNPPTYADPSRELWQLDVARWISSYSKHFAALSTDKDEVTLLHNIEKASEQLFKVGDPIKPKENQAQLVKNLNSALDEFINTRIPINN</sequence>
<evidence type="ECO:0000313" key="3">
    <source>
        <dbReference type="Proteomes" id="UP001444625"/>
    </source>
</evidence>
<evidence type="ECO:0000313" key="2">
    <source>
        <dbReference type="EMBL" id="MEN2766759.1"/>
    </source>
</evidence>
<protein>
    <recommendedName>
        <fullName evidence="4">DUF3600 domain-containing protein</fullName>
    </recommendedName>
</protein>
<organism evidence="2 3">
    <name type="scientific">Ornithinibacillus xuwenensis</name>
    <dbReference type="NCBI Taxonomy" id="3144668"/>
    <lineage>
        <taxon>Bacteria</taxon>
        <taxon>Bacillati</taxon>
        <taxon>Bacillota</taxon>
        <taxon>Bacilli</taxon>
        <taxon>Bacillales</taxon>
        <taxon>Bacillaceae</taxon>
        <taxon>Ornithinibacillus</taxon>
    </lineage>
</organism>
<gene>
    <name evidence="2" type="ORF">ABC228_06130</name>
</gene>
<accession>A0ABU9XI11</accession>
<feature type="transmembrane region" description="Helical" evidence="1">
    <location>
        <begin position="48"/>
        <end position="70"/>
    </location>
</feature>